<evidence type="ECO:0000256" key="1">
    <source>
        <dbReference type="SAM" id="Phobius"/>
    </source>
</evidence>
<keyword evidence="1" id="KW-1133">Transmembrane helix</keyword>
<gene>
    <name evidence="2" type="ORF">DSM3645_20827</name>
</gene>
<dbReference type="EMBL" id="AANZ01000006">
    <property type="protein sequence ID" value="EAQ81055.1"/>
    <property type="molecule type" value="Genomic_DNA"/>
</dbReference>
<dbReference type="AlphaFoldDB" id="A3ZQW5"/>
<keyword evidence="1" id="KW-0812">Transmembrane</keyword>
<evidence type="ECO:0000313" key="3">
    <source>
        <dbReference type="Proteomes" id="UP000004358"/>
    </source>
</evidence>
<reference evidence="2 3" key="1">
    <citation type="submission" date="2006-02" db="EMBL/GenBank/DDBJ databases">
        <authorList>
            <person name="Amann R."/>
            <person name="Ferriera S."/>
            <person name="Johnson J."/>
            <person name="Kravitz S."/>
            <person name="Halpern A."/>
            <person name="Remington K."/>
            <person name="Beeson K."/>
            <person name="Tran B."/>
            <person name="Rogers Y.-H."/>
            <person name="Friedman R."/>
            <person name="Venter J.C."/>
        </authorList>
    </citation>
    <scope>NUCLEOTIDE SEQUENCE [LARGE SCALE GENOMIC DNA]</scope>
    <source>
        <strain evidence="2 3">DSM 3645</strain>
    </source>
</reference>
<protein>
    <submittedName>
        <fullName evidence="2">Uncharacterized protein</fullName>
    </submittedName>
</protein>
<dbReference type="HOGENOM" id="CLU_1648864_0_0_0"/>
<keyword evidence="1" id="KW-0472">Membrane</keyword>
<dbReference type="OrthoDB" id="1257940at2"/>
<dbReference type="RefSeq" id="WP_002652062.1">
    <property type="nucleotide sequence ID" value="NZ_CH672376.1"/>
</dbReference>
<feature type="transmembrane region" description="Helical" evidence="1">
    <location>
        <begin position="40"/>
        <end position="58"/>
    </location>
</feature>
<organism evidence="2 3">
    <name type="scientific">Blastopirellula marina DSM 3645</name>
    <dbReference type="NCBI Taxonomy" id="314230"/>
    <lineage>
        <taxon>Bacteria</taxon>
        <taxon>Pseudomonadati</taxon>
        <taxon>Planctomycetota</taxon>
        <taxon>Planctomycetia</taxon>
        <taxon>Pirellulales</taxon>
        <taxon>Pirellulaceae</taxon>
        <taxon>Blastopirellula</taxon>
    </lineage>
</organism>
<dbReference type="STRING" id="314230.DSM3645_20827"/>
<dbReference type="Proteomes" id="UP000004358">
    <property type="component" value="Unassembled WGS sequence"/>
</dbReference>
<proteinExistence type="predicted"/>
<accession>A3ZQW5</accession>
<evidence type="ECO:0000313" key="2">
    <source>
        <dbReference type="EMBL" id="EAQ81055.1"/>
    </source>
</evidence>
<sequence>MENPLTLYPSGRRAMLMAGASSLLALSCMALGISGKEIGYVAGFFFVACGVLGTAEIWPRSSWLRIDETGIRYCYLFTSQHVAWDEIDRFESELVSHSGLWGQQMTGFYRKPGPQQDEKRNRLDELLPNNYGRSAKALTKLLNQYRVHFTREQATPPDEV</sequence>
<name>A3ZQW5_9BACT</name>
<comment type="caution">
    <text evidence="2">The sequence shown here is derived from an EMBL/GenBank/DDBJ whole genome shotgun (WGS) entry which is preliminary data.</text>
</comment>